<proteinExistence type="predicted"/>
<comment type="caution">
    <text evidence="1">The sequence shown here is derived from an EMBL/GenBank/DDBJ whole genome shotgun (WGS) entry which is preliminary data.</text>
</comment>
<evidence type="ECO:0000313" key="2">
    <source>
        <dbReference type="Proteomes" id="UP001172778"/>
    </source>
</evidence>
<accession>A0ABT7E1D3</accession>
<dbReference type="Proteomes" id="UP001172778">
    <property type="component" value="Unassembled WGS sequence"/>
</dbReference>
<protein>
    <submittedName>
        <fullName evidence="1">Uncharacterized protein</fullName>
    </submittedName>
</protein>
<reference evidence="1" key="1">
    <citation type="submission" date="2023-03" db="EMBL/GenBank/DDBJ databases">
        <title>Chitinimonas shenzhenensis gen. nov., sp. nov., a novel member of family Burkholderiaceae isolated from activated sludge collected in Shen Zhen, China.</title>
        <authorList>
            <person name="Wang X."/>
        </authorList>
    </citation>
    <scope>NUCLEOTIDE SEQUENCE</scope>
    <source>
        <strain evidence="1">DQS-5</strain>
    </source>
</reference>
<name>A0ABT7E1D3_9NEIS</name>
<gene>
    <name evidence="1" type="ORF">PZA18_13870</name>
</gene>
<keyword evidence="2" id="KW-1185">Reference proteome</keyword>
<dbReference type="EMBL" id="JARRAF010000015">
    <property type="protein sequence ID" value="MDK2125138.1"/>
    <property type="molecule type" value="Genomic_DNA"/>
</dbReference>
<dbReference type="RefSeq" id="WP_284101450.1">
    <property type="nucleotide sequence ID" value="NZ_JARRAF010000015.1"/>
</dbReference>
<organism evidence="1 2">
    <name type="scientific">Parachitinimonas caeni</name>
    <dbReference type="NCBI Taxonomy" id="3031301"/>
    <lineage>
        <taxon>Bacteria</taxon>
        <taxon>Pseudomonadati</taxon>
        <taxon>Pseudomonadota</taxon>
        <taxon>Betaproteobacteria</taxon>
        <taxon>Neisseriales</taxon>
        <taxon>Chitinibacteraceae</taxon>
        <taxon>Parachitinimonas</taxon>
    </lineage>
</organism>
<evidence type="ECO:0000313" key="1">
    <source>
        <dbReference type="EMBL" id="MDK2125138.1"/>
    </source>
</evidence>
<sequence length="209" mass="23760">MGFNFSYVIGFDANKVENVLQSLISAVDEESGEGLRLIIPWRAAVSFSKRIATSEQVGSARLGFTGMGKALHCYGNHLCLALKIPFSRILQNDFNKHDFRLDNDSEFVSLGCVWTTINVGEEYGFLSLTAATSAMSRLFYESSALRCFVRDKFLHASRCILLDVEQDYFYMHFPRFAKIEIADLEEMYFEDSQELSADLLMKRLLAEAR</sequence>